<protein>
    <submittedName>
        <fullName evidence="1">F-box protein</fullName>
    </submittedName>
</protein>
<dbReference type="EMBL" id="AWUE01018338">
    <property type="protein sequence ID" value="OMO81144.1"/>
    <property type="molecule type" value="Genomic_DNA"/>
</dbReference>
<dbReference type="Proteomes" id="UP000187203">
    <property type="component" value="Unassembled WGS sequence"/>
</dbReference>
<dbReference type="PANTHER" id="PTHR31111:SF136">
    <property type="entry name" value="F-BOX ASSOCIATED DOMAIN-CONTAINING PROTEIN"/>
    <property type="match status" value="1"/>
</dbReference>
<reference evidence="2" key="1">
    <citation type="submission" date="2013-09" db="EMBL/GenBank/DDBJ databases">
        <title>Corchorus olitorius genome sequencing.</title>
        <authorList>
            <person name="Alam M."/>
            <person name="Haque M.S."/>
            <person name="Islam M.S."/>
            <person name="Emdad E.M."/>
            <person name="Islam M.M."/>
            <person name="Ahmed B."/>
            <person name="Halim A."/>
            <person name="Hossen Q.M.M."/>
            <person name="Hossain M.Z."/>
            <person name="Ahmed R."/>
            <person name="Khan M.M."/>
            <person name="Islam R."/>
            <person name="Rashid M.M."/>
            <person name="Khan S.A."/>
            <person name="Rahman M.S."/>
            <person name="Alam M."/>
            <person name="Yahiya A.S."/>
            <person name="Khan M.S."/>
            <person name="Azam M.S."/>
            <person name="Haque T."/>
            <person name="Lashkar M.Z.H."/>
            <person name="Akhand A.I."/>
            <person name="Morshed G."/>
            <person name="Roy S."/>
            <person name="Uddin K.S."/>
            <person name="Rabeya T."/>
            <person name="Hossain A.S."/>
            <person name="Chowdhury A."/>
            <person name="Snigdha A.R."/>
            <person name="Mortoza M.S."/>
            <person name="Matin S.A."/>
            <person name="Hoque S.M.E."/>
            <person name="Islam M.K."/>
            <person name="Roy D.K."/>
            <person name="Haider R."/>
            <person name="Moosa M.M."/>
            <person name="Elias S.M."/>
            <person name="Hasan A.M."/>
            <person name="Jahan S."/>
            <person name="Shafiuddin M."/>
            <person name="Mahmood N."/>
            <person name="Shommy N.S."/>
        </authorList>
    </citation>
    <scope>NUCLEOTIDE SEQUENCE [LARGE SCALE GENOMIC DNA]</scope>
    <source>
        <strain evidence="2">cv. O-4</strain>
    </source>
</reference>
<evidence type="ECO:0000313" key="2">
    <source>
        <dbReference type="Proteomes" id="UP000187203"/>
    </source>
</evidence>
<gene>
    <name evidence="1" type="ORF">COLO4_23736</name>
</gene>
<sequence length="148" mass="16755">MAATKESNNGVYLPADLVNGILLKLTVKSIIRFNCVAKDWMSSDSWRVLKTERDQLDEDPDLNLIPNIISNVCVNGVCYWQVLRNDLSRVKVLAFHLDSEVFQLIESPNPETGLGALLFPLPDLIMKVVLLYGILRIRIEMVHVRFGC</sequence>
<dbReference type="PANTHER" id="PTHR31111">
    <property type="entry name" value="BNAA05G37150D PROTEIN-RELATED"/>
    <property type="match status" value="1"/>
</dbReference>
<name>A0A1R3IF04_9ROSI</name>
<proteinExistence type="predicted"/>
<accession>A0A1R3IF04</accession>
<keyword evidence="2" id="KW-1185">Reference proteome</keyword>
<comment type="caution">
    <text evidence="1">The sequence shown here is derived from an EMBL/GenBank/DDBJ whole genome shotgun (WGS) entry which is preliminary data.</text>
</comment>
<dbReference type="AlphaFoldDB" id="A0A1R3IF04"/>
<evidence type="ECO:0000313" key="1">
    <source>
        <dbReference type="EMBL" id="OMO81144.1"/>
    </source>
</evidence>
<organism evidence="1 2">
    <name type="scientific">Corchorus olitorius</name>
    <dbReference type="NCBI Taxonomy" id="93759"/>
    <lineage>
        <taxon>Eukaryota</taxon>
        <taxon>Viridiplantae</taxon>
        <taxon>Streptophyta</taxon>
        <taxon>Embryophyta</taxon>
        <taxon>Tracheophyta</taxon>
        <taxon>Spermatophyta</taxon>
        <taxon>Magnoliopsida</taxon>
        <taxon>eudicotyledons</taxon>
        <taxon>Gunneridae</taxon>
        <taxon>Pentapetalae</taxon>
        <taxon>rosids</taxon>
        <taxon>malvids</taxon>
        <taxon>Malvales</taxon>
        <taxon>Malvaceae</taxon>
        <taxon>Grewioideae</taxon>
        <taxon>Apeibeae</taxon>
        <taxon>Corchorus</taxon>
    </lineage>
</organism>